<evidence type="ECO:0000313" key="9">
    <source>
        <dbReference type="EMBL" id="TCN27098.1"/>
    </source>
</evidence>
<proteinExistence type="inferred from homology"/>
<dbReference type="AlphaFoldDB" id="A0A4R2BIV4"/>
<evidence type="ECO:0000256" key="3">
    <source>
        <dbReference type="ARBA" id="ARBA00022630"/>
    </source>
</evidence>
<dbReference type="InterPro" id="IPR033878">
    <property type="entry name" value="NfsB-like"/>
</dbReference>
<evidence type="ECO:0000256" key="7">
    <source>
        <dbReference type="ARBA" id="ARBA00023027"/>
    </source>
</evidence>
<feature type="domain" description="Nitroreductase" evidence="8">
    <location>
        <begin position="16"/>
        <end position="185"/>
    </location>
</feature>
<dbReference type="CDD" id="cd02149">
    <property type="entry name" value="NfsB-like"/>
    <property type="match status" value="1"/>
</dbReference>
<keyword evidence="3" id="KW-0285">Flavoprotein</keyword>
<dbReference type="InterPro" id="IPR000415">
    <property type="entry name" value="Nitroreductase-like"/>
</dbReference>
<dbReference type="GO" id="GO:0005829">
    <property type="term" value="C:cytosol"/>
    <property type="evidence" value="ECO:0007669"/>
    <property type="project" value="TreeGrafter"/>
</dbReference>
<keyword evidence="5" id="KW-0521">NADP</keyword>
<comment type="cofactor">
    <cofactor evidence="1">
        <name>FMN</name>
        <dbReference type="ChEBI" id="CHEBI:58210"/>
    </cofactor>
</comment>
<evidence type="ECO:0000259" key="8">
    <source>
        <dbReference type="Pfam" id="PF00881"/>
    </source>
</evidence>
<keyword evidence="6" id="KW-0560">Oxidoreductase</keyword>
<comment type="similarity">
    <text evidence="2">Belongs to the nitroreductase family.</text>
</comment>
<dbReference type="Pfam" id="PF00881">
    <property type="entry name" value="Nitroreductase"/>
    <property type="match status" value="1"/>
</dbReference>
<reference evidence="9 10" key="1">
    <citation type="journal article" date="2015" name="Stand. Genomic Sci.">
        <title>Genomic Encyclopedia of Bacterial and Archaeal Type Strains, Phase III: the genomes of soil and plant-associated and newly described type strains.</title>
        <authorList>
            <person name="Whitman W.B."/>
            <person name="Woyke T."/>
            <person name="Klenk H.P."/>
            <person name="Zhou Y."/>
            <person name="Lilburn T.G."/>
            <person name="Beck B.J."/>
            <person name="De Vos P."/>
            <person name="Vandamme P."/>
            <person name="Eisen J.A."/>
            <person name="Garrity G."/>
            <person name="Hugenholtz P."/>
            <person name="Kyrpides N.C."/>
        </authorList>
    </citation>
    <scope>NUCLEOTIDE SEQUENCE [LARGE SCALE GENOMIC DNA]</scope>
    <source>
        <strain evidence="9 10">CV53</strain>
    </source>
</reference>
<evidence type="ECO:0000256" key="5">
    <source>
        <dbReference type="ARBA" id="ARBA00022857"/>
    </source>
</evidence>
<organism evidence="9 10">
    <name type="scientific">Mesobacillus foraminis</name>
    <dbReference type="NCBI Taxonomy" id="279826"/>
    <lineage>
        <taxon>Bacteria</taxon>
        <taxon>Bacillati</taxon>
        <taxon>Bacillota</taxon>
        <taxon>Bacilli</taxon>
        <taxon>Bacillales</taxon>
        <taxon>Bacillaceae</taxon>
        <taxon>Mesobacillus</taxon>
    </lineage>
</organism>
<dbReference type="PANTHER" id="PTHR23026">
    <property type="entry name" value="NADPH NITROREDUCTASE"/>
    <property type="match status" value="1"/>
</dbReference>
<protein>
    <submittedName>
        <fullName evidence="9">Nitroreductase</fullName>
    </submittedName>
</protein>
<gene>
    <name evidence="9" type="ORF">EV146_10239</name>
</gene>
<dbReference type="EMBL" id="SLVV01000002">
    <property type="protein sequence ID" value="TCN27098.1"/>
    <property type="molecule type" value="Genomic_DNA"/>
</dbReference>
<dbReference type="InterPro" id="IPR050627">
    <property type="entry name" value="Nitroreductase/BluB"/>
</dbReference>
<dbReference type="GO" id="GO:0046256">
    <property type="term" value="P:2,4,6-trinitrotoluene catabolic process"/>
    <property type="evidence" value="ECO:0007669"/>
    <property type="project" value="TreeGrafter"/>
</dbReference>
<dbReference type="PANTHER" id="PTHR23026:SF125">
    <property type="entry name" value="OXYGEN-INSENSITIVE NAD(P)H NITROREDUCTASE"/>
    <property type="match status" value="1"/>
</dbReference>
<evidence type="ECO:0000256" key="4">
    <source>
        <dbReference type="ARBA" id="ARBA00022643"/>
    </source>
</evidence>
<evidence type="ECO:0000256" key="6">
    <source>
        <dbReference type="ARBA" id="ARBA00023002"/>
    </source>
</evidence>
<evidence type="ECO:0000256" key="1">
    <source>
        <dbReference type="ARBA" id="ARBA00001917"/>
    </source>
</evidence>
<dbReference type="Proteomes" id="UP000295689">
    <property type="component" value="Unassembled WGS sequence"/>
</dbReference>
<dbReference type="RefSeq" id="WP_132001593.1">
    <property type="nucleotide sequence ID" value="NZ_JABUHM010000001.1"/>
</dbReference>
<dbReference type="SUPFAM" id="SSF55469">
    <property type="entry name" value="FMN-dependent nitroreductase-like"/>
    <property type="match status" value="1"/>
</dbReference>
<sequence length="224" mass="26003">MSSESKKQETLDAFEFRHATKEFDPNKKISEEDFRYILEAGRLSPSSVGYEPWKFVIVQNESLRRKLREVSWGAQGQLPTASHFMLILARTIKDTKYDSEYVRDQMLNVKQIPEDIFEQMLVRYKSFQEHDLNLLENERTMLDWAGKQTYIALANMMTAAALIGIDSCPIEGFDFDKVQKILSEEGLLEDGHLAISVMAAFGYRAREPRPKTRKQLEDIVQWVN</sequence>
<comment type="caution">
    <text evidence="9">The sequence shown here is derived from an EMBL/GenBank/DDBJ whole genome shotgun (WGS) entry which is preliminary data.</text>
</comment>
<keyword evidence="10" id="KW-1185">Reference proteome</keyword>
<keyword evidence="4" id="KW-0288">FMN</keyword>
<dbReference type="GO" id="GO:0046857">
    <property type="term" value="F:oxidoreductase activity, acting on other nitrogenous compounds as donors, with NAD or NADP as acceptor"/>
    <property type="evidence" value="ECO:0007669"/>
    <property type="project" value="TreeGrafter"/>
</dbReference>
<evidence type="ECO:0000313" key="10">
    <source>
        <dbReference type="Proteomes" id="UP000295689"/>
    </source>
</evidence>
<accession>A0A4R2BIV4</accession>
<evidence type="ECO:0000256" key="2">
    <source>
        <dbReference type="ARBA" id="ARBA00007118"/>
    </source>
</evidence>
<dbReference type="InterPro" id="IPR029479">
    <property type="entry name" value="Nitroreductase"/>
</dbReference>
<name>A0A4R2BIV4_9BACI</name>
<dbReference type="Gene3D" id="3.40.109.10">
    <property type="entry name" value="NADH Oxidase"/>
    <property type="match status" value="1"/>
</dbReference>
<keyword evidence="7" id="KW-0520">NAD</keyword>